<dbReference type="RefSeq" id="WP_277541879.1">
    <property type="nucleotide sequence ID" value="NZ_JAQFIK010000003.1"/>
</dbReference>
<name>A0AA43S3U6_9BURK</name>
<comment type="caution">
    <text evidence="2">The sequence shown here is derived from an EMBL/GenBank/DDBJ whole genome shotgun (WGS) entry which is preliminary data.</text>
</comment>
<dbReference type="EMBL" id="JARXYA010000001">
    <property type="protein sequence ID" value="MDH6502809.1"/>
    <property type="molecule type" value="Genomic_DNA"/>
</dbReference>
<feature type="signal peptide" evidence="1">
    <location>
        <begin position="1"/>
        <end position="28"/>
    </location>
</feature>
<accession>A0AA43S3U6</accession>
<reference evidence="2" key="1">
    <citation type="submission" date="2023-04" db="EMBL/GenBank/DDBJ databases">
        <title>Genome Encyclopedia of Bacteria and Archaea VI: Functional Genomics of Type Strains.</title>
        <authorList>
            <person name="Whitman W."/>
        </authorList>
    </citation>
    <scope>NUCLEOTIDE SEQUENCE</scope>
    <source>
        <strain evidence="2">Enz.4-51</strain>
    </source>
</reference>
<evidence type="ECO:0000313" key="2">
    <source>
        <dbReference type="EMBL" id="MDH6502809.1"/>
    </source>
</evidence>
<organism evidence="2 3">
    <name type="scientific">Polynucleobacter sphagniphilus</name>
    <dbReference type="NCBI Taxonomy" id="1743169"/>
    <lineage>
        <taxon>Bacteria</taxon>
        <taxon>Pseudomonadati</taxon>
        <taxon>Pseudomonadota</taxon>
        <taxon>Betaproteobacteria</taxon>
        <taxon>Burkholderiales</taxon>
        <taxon>Burkholderiaceae</taxon>
        <taxon>Polynucleobacter</taxon>
    </lineage>
</organism>
<dbReference type="Proteomes" id="UP001161160">
    <property type="component" value="Unassembled WGS sequence"/>
</dbReference>
<feature type="chain" id="PRO_5041402713" evidence="1">
    <location>
        <begin position="29"/>
        <end position="172"/>
    </location>
</feature>
<evidence type="ECO:0000256" key="1">
    <source>
        <dbReference type="SAM" id="SignalP"/>
    </source>
</evidence>
<sequence>MSNKTNRMALCASLMAIVLLALPGPSWAGIFGNYSYDDCYKSLQSKYGEGTTEGYIEKICRKRYPIMPKLDDRGDVKFTCKGVKDENDVFHFAVIDNIAEMTKAADDPHKIEFNVLVRKNNAFALKSREAQRIGKKQIYIIVDINTGNGKGQIYFADNDQTPIGTTQLLCSE</sequence>
<evidence type="ECO:0000313" key="3">
    <source>
        <dbReference type="Proteomes" id="UP001161160"/>
    </source>
</evidence>
<gene>
    <name evidence="2" type="ORF">M2127_000092</name>
</gene>
<keyword evidence="1" id="KW-0732">Signal</keyword>
<protein>
    <submittedName>
        <fullName evidence="2">Uncharacterized protein</fullName>
    </submittedName>
</protein>
<keyword evidence="3" id="KW-1185">Reference proteome</keyword>
<dbReference type="AlphaFoldDB" id="A0AA43S3U6"/>
<proteinExistence type="predicted"/>